<feature type="domain" description="Alpha/beta hydrolase fold-3" evidence="2">
    <location>
        <begin position="83"/>
        <end position="289"/>
    </location>
</feature>
<dbReference type="EMBL" id="AJAQ01000050">
    <property type="protein sequence ID" value="EOH86527.1"/>
    <property type="molecule type" value="Genomic_DNA"/>
</dbReference>
<dbReference type="SUPFAM" id="SSF53474">
    <property type="entry name" value="alpha/beta-Hydrolases"/>
    <property type="match status" value="1"/>
</dbReference>
<gene>
    <name evidence="3" type="ORF">UAU_04967</name>
</gene>
<dbReference type="Proteomes" id="UP000013782">
    <property type="component" value="Unassembled WGS sequence"/>
</dbReference>
<dbReference type="STRING" id="160454.RV10_GL003493"/>
<dbReference type="InterPro" id="IPR050300">
    <property type="entry name" value="GDXG_lipolytic_enzyme"/>
</dbReference>
<dbReference type="HOGENOM" id="CLU_012494_6_1_9"/>
<organism evidence="3 4">
    <name type="scientific">Enterococcus pallens ATCC BAA-351</name>
    <dbReference type="NCBI Taxonomy" id="1158607"/>
    <lineage>
        <taxon>Bacteria</taxon>
        <taxon>Bacillati</taxon>
        <taxon>Bacillota</taxon>
        <taxon>Bacilli</taxon>
        <taxon>Lactobacillales</taxon>
        <taxon>Enterococcaceae</taxon>
        <taxon>Enterococcus</taxon>
    </lineage>
</organism>
<proteinExistence type="predicted"/>
<dbReference type="PANTHER" id="PTHR48081:SF8">
    <property type="entry name" value="ALPHA_BETA HYDROLASE FOLD-3 DOMAIN-CONTAINING PROTEIN-RELATED"/>
    <property type="match status" value="1"/>
</dbReference>
<name>R2PPV2_9ENTE</name>
<evidence type="ECO:0000313" key="4">
    <source>
        <dbReference type="Proteomes" id="UP000013782"/>
    </source>
</evidence>
<comment type="caution">
    <text evidence="3">The sequence shown here is derived from an EMBL/GenBank/DDBJ whole genome shotgun (WGS) entry which is preliminary data.</text>
</comment>
<dbReference type="InterPro" id="IPR013094">
    <property type="entry name" value="AB_hydrolase_3"/>
</dbReference>
<dbReference type="PANTHER" id="PTHR48081">
    <property type="entry name" value="AB HYDROLASE SUPERFAMILY PROTEIN C4A8.06C"/>
    <property type="match status" value="1"/>
</dbReference>
<accession>R2PPV2</accession>
<keyword evidence="4" id="KW-1185">Reference proteome</keyword>
<dbReference type="PATRIC" id="fig|1158607.3.peg.4953"/>
<sequence>MTHSKEIAAELRGNVLFKVFPYLYSKNLSKMANRFLYSSIGSQVKSPTLGYEERFIPRVDGSQLRICIYRSKDEEVSKKGPGILWLHGGGYSMGIPELDERTYEALLSAHPCVIVAPDYRRSVDASYPAAIDDSYLALKWLKENGERLGCRVDQLMVGGNSAGGGLTVALTMLARDKQEVSIAYQMPLYPMLDDRMQTDSAKHNHAPVWNSRANRIAWDLYLGKLKDSPDVPIYAAPARAKDYTGLPPAVTYVGDIEPFYDETLQYAAQLKAVGIPVALKVFPGAYHGFSQVKFDQTISQEAFAFFIENYIYACQHYFAKQVEA</sequence>
<dbReference type="AlphaFoldDB" id="R2PPV2"/>
<keyword evidence="1" id="KW-0378">Hydrolase</keyword>
<dbReference type="GO" id="GO:0016787">
    <property type="term" value="F:hydrolase activity"/>
    <property type="evidence" value="ECO:0007669"/>
    <property type="project" value="UniProtKB-KW"/>
</dbReference>
<protein>
    <recommendedName>
        <fullName evidence="2">Alpha/beta hydrolase fold-3 domain-containing protein</fullName>
    </recommendedName>
</protein>
<dbReference type="Pfam" id="PF07859">
    <property type="entry name" value="Abhydrolase_3"/>
    <property type="match status" value="1"/>
</dbReference>
<dbReference type="Gene3D" id="3.40.50.1820">
    <property type="entry name" value="alpha/beta hydrolase"/>
    <property type="match status" value="1"/>
</dbReference>
<dbReference type="InterPro" id="IPR029058">
    <property type="entry name" value="AB_hydrolase_fold"/>
</dbReference>
<reference evidence="3 4" key="1">
    <citation type="submission" date="2013-02" db="EMBL/GenBank/DDBJ databases">
        <title>The Genome Sequence of Enterococcus pallens BAA-351.</title>
        <authorList>
            <consortium name="The Broad Institute Genome Sequencing Platform"/>
            <consortium name="The Broad Institute Genome Sequencing Center for Infectious Disease"/>
            <person name="Earl A.M."/>
            <person name="Gilmore M.S."/>
            <person name="Lebreton F."/>
            <person name="Walker B."/>
            <person name="Young S.K."/>
            <person name="Zeng Q."/>
            <person name="Gargeya S."/>
            <person name="Fitzgerald M."/>
            <person name="Haas B."/>
            <person name="Abouelleil A."/>
            <person name="Alvarado L."/>
            <person name="Arachchi H.M."/>
            <person name="Berlin A.M."/>
            <person name="Chapman S.B."/>
            <person name="Dewar J."/>
            <person name="Goldberg J."/>
            <person name="Griggs A."/>
            <person name="Gujja S."/>
            <person name="Hansen M."/>
            <person name="Howarth C."/>
            <person name="Imamovic A."/>
            <person name="Larimer J."/>
            <person name="McCowan C."/>
            <person name="Murphy C."/>
            <person name="Neiman D."/>
            <person name="Pearson M."/>
            <person name="Priest M."/>
            <person name="Roberts A."/>
            <person name="Saif S."/>
            <person name="Shea T."/>
            <person name="Sisk P."/>
            <person name="Sykes S."/>
            <person name="Wortman J."/>
            <person name="Nusbaum C."/>
            <person name="Birren B."/>
        </authorList>
    </citation>
    <scope>NUCLEOTIDE SEQUENCE [LARGE SCALE GENOMIC DNA]</scope>
    <source>
        <strain evidence="3 4">ATCC BAA-351</strain>
    </source>
</reference>
<evidence type="ECO:0000256" key="1">
    <source>
        <dbReference type="ARBA" id="ARBA00022801"/>
    </source>
</evidence>
<evidence type="ECO:0000313" key="3">
    <source>
        <dbReference type="EMBL" id="EOH86527.1"/>
    </source>
</evidence>
<evidence type="ECO:0000259" key="2">
    <source>
        <dbReference type="Pfam" id="PF07859"/>
    </source>
</evidence>
<dbReference type="RefSeq" id="WP_010759896.1">
    <property type="nucleotide sequence ID" value="NZ_ASWD01000003.1"/>
</dbReference>
<dbReference type="eggNOG" id="COG0657">
    <property type="taxonomic scope" value="Bacteria"/>
</dbReference>